<sequence>MEIDLPVPLQQAAPTGGATVLCCNCGVPMDGTSGLAMCYDCIKSTIDISEGVQREATLHFCRGCDRFLQPPTHWITAAPESRELLALCLRKLRGLSKVRIIDASFIWTEPHSRRVKVKITVQQEAFEKTILQQSFEVEYVVAYQQCPDCAKSYTANTWRACIQMRQKVSHKRTFLWLEQLILKHNAHRDCINIKEVKDGLDFFFLQRTHAQKMLDFLGSVAPIKTKKSEELISQDVHTSTKSFKFTYSVELIPICKDDLVVLPLKLAKSLGNISPVLLCNKVGNATHYIDPNTLQTCEIATPIYWRAPFGSIADASVLMEFVVLDIEPLGPVKGRYVLADVTVAKASDMGVSDTTYLIRTHLGALLHPGDSAMGYFLSGTVFNDTNFEELEQYNASRIPEVVLVKKHYPRRKKHKSRNWKLRRMAKDEGELLPKKADQERMEREFEMFMRDVEEDEELRQTLALYKSNKPRGGGKMEGVETAETGAMEVDASTDGDGDEDDSIPEISPDDLLEDVENMTIHDEVL</sequence>
<dbReference type="Proteomes" id="UP001375240">
    <property type="component" value="Unassembled WGS sequence"/>
</dbReference>
<dbReference type="InterPro" id="IPR048899">
    <property type="entry name" value="NMD_SH3"/>
</dbReference>
<evidence type="ECO:0000259" key="11">
    <source>
        <dbReference type="Pfam" id="PF21193"/>
    </source>
</evidence>
<keyword evidence="13" id="KW-1185">Reference proteome</keyword>
<protein>
    <recommendedName>
        <fullName evidence="2 7">60S ribosomal export protein NMD3</fullName>
    </recommendedName>
</protein>
<dbReference type="GO" id="GO:0043023">
    <property type="term" value="F:ribosomal large subunit binding"/>
    <property type="evidence" value="ECO:0007669"/>
    <property type="project" value="InterPro"/>
</dbReference>
<comment type="similarity">
    <text evidence="1 7">Belongs to the NMD3 family.</text>
</comment>
<gene>
    <name evidence="12" type="primary">NMD3</name>
    <name evidence="12" type="ORF">TWF696_006473</name>
</gene>
<proteinExistence type="inferred from homology"/>
<organism evidence="12 13">
    <name type="scientific">Orbilia brochopaga</name>
    <dbReference type="NCBI Taxonomy" id="3140254"/>
    <lineage>
        <taxon>Eukaryota</taxon>
        <taxon>Fungi</taxon>
        <taxon>Dikarya</taxon>
        <taxon>Ascomycota</taxon>
        <taxon>Pezizomycotina</taxon>
        <taxon>Orbiliomycetes</taxon>
        <taxon>Orbiliales</taxon>
        <taxon>Orbiliaceae</taxon>
        <taxon>Orbilia</taxon>
    </lineage>
</organism>
<feature type="domain" description="60S ribosomal export protein NMD3 SH3" evidence="11">
    <location>
        <begin position="254"/>
        <end position="300"/>
    </location>
</feature>
<feature type="domain" description="60S ribosomal export protein NMD3 OB-fold" evidence="10">
    <location>
        <begin position="318"/>
        <end position="406"/>
    </location>
</feature>
<dbReference type="Pfam" id="PF21192">
    <property type="entry name" value="OB_NMD3"/>
    <property type="match status" value="1"/>
</dbReference>
<evidence type="ECO:0000256" key="5">
    <source>
        <dbReference type="ARBA" id="ARBA00022927"/>
    </source>
</evidence>
<comment type="subcellular location">
    <subcellularLocation>
        <location evidence="7">Cytoplasm</location>
    </subcellularLocation>
    <subcellularLocation>
        <location evidence="7">Nucleus</location>
    </subcellularLocation>
</comment>
<dbReference type="InterPro" id="IPR039768">
    <property type="entry name" value="Nmd3"/>
</dbReference>
<feature type="compositionally biased region" description="Acidic residues" evidence="8">
    <location>
        <begin position="491"/>
        <end position="516"/>
    </location>
</feature>
<keyword evidence="6 7" id="KW-0539">Nucleus</keyword>
<comment type="function">
    <text evidence="7">Acts as an adapter for the XPO1/CRM1-mediated export of the 60S ribosomal subunit.</text>
</comment>
<dbReference type="EMBL" id="JAVHNQ010000004">
    <property type="protein sequence ID" value="KAK6350237.1"/>
    <property type="molecule type" value="Genomic_DNA"/>
</dbReference>
<dbReference type="Pfam" id="PF21193">
    <property type="entry name" value="NMD_SH3"/>
    <property type="match status" value="1"/>
</dbReference>
<evidence type="ECO:0000256" key="4">
    <source>
        <dbReference type="ARBA" id="ARBA00022490"/>
    </source>
</evidence>
<dbReference type="InterPro" id="IPR048898">
    <property type="entry name" value="OB_NMD3"/>
</dbReference>
<evidence type="ECO:0000256" key="1">
    <source>
        <dbReference type="ARBA" id="ARBA00009794"/>
    </source>
</evidence>
<evidence type="ECO:0000256" key="8">
    <source>
        <dbReference type="SAM" id="MobiDB-lite"/>
    </source>
</evidence>
<evidence type="ECO:0000313" key="12">
    <source>
        <dbReference type="EMBL" id="KAK6350237.1"/>
    </source>
</evidence>
<name>A0AAV9UXS8_9PEZI</name>
<evidence type="ECO:0000256" key="7">
    <source>
        <dbReference type="RuleBase" id="RU364108"/>
    </source>
</evidence>
<evidence type="ECO:0000259" key="10">
    <source>
        <dbReference type="Pfam" id="PF21192"/>
    </source>
</evidence>
<keyword evidence="3 7" id="KW-0813">Transport</keyword>
<keyword evidence="5 7" id="KW-0653">Protein transport</keyword>
<reference evidence="12 13" key="1">
    <citation type="submission" date="2019-10" db="EMBL/GenBank/DDBJ databases">
        <authorList>
            <person name="Palmer J.M."/>
        </authorList>
    </citation>
    <scope>NUCLEOTIDE SEQUENCE [LARGE SCALE GENOMIC DNA]</scope>
    <source>
        <strain evidence="12 13">TWF696</strain>
    </source>
</reference>
<accession>A0AAV9UXS8</accession>
<dbReference type="AlphaFoldDB" id="A0AAV9UXS8"/>
<feature type="domain" description="Nmd3 N-terminal" evidence="9">
    <location>
        <begin position="22"/>
        <end position="251"/>
    </location>
</feature>
<keyword evidence="4 7" id="KW-0963">Cytoplasm</keyword>
<dbReference type="Pfam" id="PF04981">
    <property type="entry name" value="NMD3"/>
    <property type="match status" value="1"/>
</dbReference>
<dbReference type="GO" id="GO:0015031">
    <property type="term" value="P:protein transport"/>
    <property type="evidence" value="ECO:0007669"/>
    <property type="project" value="UniProtKB-KW"/>
</dbReference>
<evidence type="ECO:0000259" key="9">
    <source>
        <dbReference type="Pfam" id="PF04981"/>
    </source>
</evidence>
<evidence type="ECO:0000256" key="3">
    <source>
        <dbReference type="ARBA" id="ARBA00022448"/>
    </source>
</evidence>
<evidence type="ECO:0000256" key="2">
    <source>
        <dbReference type="ARBA" id="ARBA00017035"/>
    </source>
</evidence>
<dbReference type="GO" id="GO:0000055">
    <property type="term" value="P:ribosomal large subunit export from nucleus"/>
    <property type="evidence" value="ECO:0007669"/>
    <property type="project" value="TreeGrafter"/>
</dbReference>
<dbReference type="PANTHER" id="PTHR12746">
    <property type="entry name" value="NONSENSE-MEDIATED MRNA DECAY PROTEIN 3"/>
    <property type="match status" value="1"/>
</dbReference>
<feature type="region of interest" description="Disordered" evidence="8">
    <location>
        <begin position="467"/>
        <end position="525"/>
    </location>
</feature>
<evidence type="ECO:0000313" key="13">
    <source>
        <dbReference type="Proteomes" id="UP001375240"/>
    </source>
</evidence>
<dbReference type="GO" id="GO:0005737">
    <property type="term" value="C:cytoplasm"/>
    <property type="evidence" value="ECO:0007669"/>
    <property type="project" value="UniProtKB-SubCell"/>
</dbReference>
<dbReference type="GO" id="GO:0005634">
    <property type="term" value="C:nucleus"/>
    <property type="evidence" value="ECO:0007669"/>
    <property type="project" value="UniProtKB-SubCell"/>
</dbReference>
<dbReference type="PANTHER" id="PTHR12746:SF2">
    <property type="entry name" value="60S RIBOSOMAL EXPORT PROTEIN NMD3"/>
    <property type="match status" value="1"/>
</dbReference>
<comment type="caution">
    <text evidence="12">The sequence shown here is derived from an EMBL/GenBank/DDBJ whole genome shotgun (WGS) entry which is preliminary data.</text>
</comment>
<dbReference type="InterPro" id="IPR007064">
    <property type="entry name" value="Nmd3_N"/>
</dbReference>
<evidence type="ECO:0000256" key="6">
    <source>
        <dbReference type="ARBA" id="ARBA00023242"/>
    </source>
</evidence>